<dbReference type="EMBL" id="CM055755">
    <property type="protein sequence ID" value="KAJ7990202.1"/>
    <property type="molecule type" value="Genomic_DNA"/>
</dbReference>
<gene>
    <name evidence="1" type="ORF">DPEC_G00297870</name>
</gene>
<keyword evidence="2" id="KW-1185">Reference proteome</keyword>
<name>A0ACC2FFT3_DALPE</name>
<accession>A0ACC2FFT3</accession>
<reference evidence="1" key="1">
    <citation type="submission" date="2021-05" db="EMBL/GenBank/DDBJ databases">
        <authorList>
            <person name="Pan Q."/>
            <person name="Jouanno E."/>
            <person name="Zahm M."/>
            <person name="Klopp C."/>
            <person name="Cabau C."/>
            <person name="Louis A."/>
            <person name="Berthelot C."/>
            <person name="Parey E."/>
            <person name="Roest Crollius H."/>
            <person name="Montfort J."/>
            <person name="Robinson-Rechavi M."/>
            <person name="Bouchez O."/>
            <person name="Lampietro C."/>
            <person name="Lopez Roques C."/>
            <person name="Donnadieu C."/>
            <person name="Postlethwait J."/>
            <person name="Bobe J."/>
            <person name="Dillon D."/>
            <person name="Chandos A."/>
            <person name="von Hippel F."/>
            <person name="Guiguen Y."/>
        </authorList>
    </citation>
    <scope>NUCLEOTIDE SEQUENCE</scope>
    <source>
        <strain evidence="1">YG-Jan2019</strain>
    </source>
</reference>
<organism evidence="1 2">
    <name type="scientific">Dallia pectoralis</name>
    <name type="common">Alaska blackfish</name>
    <dbReference type="NCBI Taxonomy" id="75939"/>
    <lineage>
        <taxon>Eukaryota</taxon>
        <taxon>Metazoa</taxon>
        <taxon>Chordata</taxon>
        <taxon>Craniata</taxon>
        <taxon>Vertebrata</taxon>
        <taxon>Euteleostomi</taxon>
        <taxon>Actinopterygii</taxon>
        <taxon>Neopterygii</taxon>
        <taxon>Teleostei</taxon>
        <taxon>Protacanthopterygii</taxon>
        <taxon>Esociformes</taxon>
        <taxon>Umbridae</taxon>
        <taxon>Dallia</taxon>
    </lineage>
</organism>
<evidence type="ECO:0000313" key="2">
    <source>
        <dbReference type="Proteomes" id="UP001157502"/>
    </source>
</evidence>
<evidence type="ECO:0000313" key="1">
    <source>
        <dbReference type="EMBL" id="KAJ7990202.1"/>
    </source>
</evidence>
<protein>
    <submittedName>
        <fullName evidence="1">Uncharacterized protein</fullName>
    </submittedName>
</protein>
<sequence>MPDSVPFQRSGCTSLLTLSVSQPIISSSPSLSHCIERQVGDGEREREWPWQISLRLPSSPFIALSPSSSHSLLLPAKFQREPGTRRSFSKAIGTGELLCAV</sequence>
<proteinExistence type="predicted"/>
<dbReference type="Proteomes" id="UP001157502">
    <property type="component" value="Chromosome 28"/>
</dbReference>
<comment type="caution">
    <text evidence="1">The sequence shown here is derived from an EMBL/GenBank/DDBJ whole genome shotgun (WGS) entry which is preliminary data.</text>
</comment>